<dbReference type="Proteomes" id="UP000002281">
    <property type="component" value="Chromosome 16"/>
</dbReference>
<dbReference type="PROSITE" id="PS51544">
    <property type="entry name" value="PI3K_ABD"/>
    <property type="match status" value="1"/>
</dbReference>
<reference evidence="3" key="2">
    <citation type="submission" date="2025-08" db="UniProtKB">
        <authorList>
            <consortium name="Ensembl"/>
        </authorList>
    </citation>
    <scope>IDENTIFICATION</scope>
    <source>
        <strain evidence="3">Thoroughbred</strain>
    </source>
</reference>
<reference evidence="3" key="3">
    <citation type="submission" date="2025-09" db="UniProtKB">
        <authorList>
            <consortium name="Ensembl"/>
        </authorList>
    </citation>
    <scope>IDENTIFICATION</scope>
    <source>
        <strain evidence="3">Thoroughbred</strain>
    </source>
</reference>
<dbReference type="Ensembl" id="ENSECAT00000091761.1">
    <property type="protein sequence ID" value="ENSECAP00000072220.1"/>
    <property type="gene ID" value="ENSECAG00000023941.4"/>
</dbReference>
<reference evidence="3 4" key="1">
    <citation type="journal article" date="2009" name="Science">
        <title>Genome sequence, comparative analysis, and population genetics of the domestic horse.</title>
        <authorList>
            <consortium name="Broad Institute Genome Sequencing Platform"/>
            <consortium name="Broad Institute Whole Genome Assembly Team"/>
            <person name="Wade C.M."/>
            <person name="Giulotto E."/>
            <person name="Sigurdsson S."/>
            <person name="Zoli M."/>
            <person name="Gnerre S."/>
            <person name="Imsland F."/>
            <person name="Lear T.L."/>
            <person name="Adelson D.L."/>
            <person name="Bailey E."/>
            <person name="Bellone R.R."/>
            <person name="Bloecker H."/>
            <person name="Distl O."/>
            <person name="Edgar R.C."/>
            <person name="Garber M."/>
            <person name="Leeb T."/>
            <person name="Mauceli E."/>
            <person name="MacLeod J.N."/>
            <person name="Penedo M.C.T."/>
            <person name="Raison J.M."/>
            <person name="Sharpe T."/>
            <person name="Vogel J."/>
            <person name="Andersson L."/>
            <person name="Antczak D.F."/>
            <person name="Biagi T."/>
            <person name="Binns M.M."/>
            <person name="Chowdhary B.P."/>
            <person name="Coleman S.J."/>
            <person name="Della Valle G."/>
            <person name="Fryc S."/>
            <person name="Guerin G."/>
            <person name="Hasegawa T."/>
            <person name="Hill E.W."/>
            <person name="Jurka J."/>
            <person name="Kiialainen A."/>
            <person name="Lindgren G."/>
            <person name="Liu J."/>
            <person name="Magnani E."/>
            <person name="Mickelson J.R."/>
            <person name="Murray J."/>
            <person name="Nergadze S.G."/>
            <person name="Onofrio R."/>
            <person name="Pedroni S."/>
            <person name="Piras M.F."/>
            <person name="Raudsepp T."/>
            <person name="Rocchi M."/>
            <person name="Roeed K.H."/>
            <person name="Ryder O.A."/>
            <person name="Searle S."/>
            <person name="Skow L."/>
            <person name="Swinburne J.E."/>
            <person name="Syvaenen A.C."/>
            <person name="Tozaki T."/>
            <person name="Valberg S.J."/>
            <person name="Vaudin M."/>
            <person name="White J.R."/>
            <person name="Zody M.C."/>
            <person name="Lander E.S."/>
            <person name="Lindblad-Toh K."/>
        </authorList>
    </citation>
    <scope>NUCLEOTIDE SEQUENCE [LARGE SCALE GENOMIC DNA]</scope>
    <source>
        <strain evidence="3 4">Thoroughbred</strain>
    </source>
</reference>
<proteinExistence type="inferred from homology"/>
<evidence type="ECO:0000313" key="3">
    <source>
        <dbReference type="Ensembl" id="ENSECAP00000072220.1"/>
    </source>
</evidence>
<accession>A0A9L0SDY8</accession>
<dbReference type="GeneTree" id="ENSGT00940000157522"/>
<dbReference type="AlphaFoldDB" id="A0A9L0SDY8"/>
<keyword evidence="4" id="KW-1185">Reference proteome</keyword>
<gene>
    <name evidence="3" type="primary">PIK3CB</name>
</gene>
<dbReference type="Gene3D" id="3.10.20.770">
    <property type="match status" value="1"/>
</dbReference>
<protein>
    <submittedName>
        <fullName evidence="3">Phosphatidylinositol-4,5-bisphosphate 3-kinase catalytic subunit beta</fullName>
    </submittedName>
</protein>
<feature type="domain" description="PI3K-ABD" evidence="2">
    <location>
        <begin position="26"/>
        <end position="115"/>
    </location>
</feature>
<organism evidence="3 4">
    <name type="scientific">Equus caballus</name>
    <name type="common">Horse</name>
    <dbReference type="NCBI Taxonomy" id="9796"/>
    <lineage>
        <taxon>Eukaryota</taxon>
        <taxon>Metazoa</taxon>
        <taxon>Chordata</taxon>
        <taxon>Craniata</taxon>
        <taxon>Vertebrata</taxon>
        <taxon>Euteleostomi</taxon>
        <taxon>Mammalia</taxon>
        <taxon>Eutheria</taxon>
        <taxon>Laurasiatheria</taxon>
        <taxon>Perissodactyla</taxon>
        <taxon>Equidae</taxon>
        <taxon>Equus</taxon>
    </lineage>
</organism>
<dbReference type="InterPro" id="IPR003113">
    <property type="entry name" value="PI3K_ABD"/>
</dbReference>
<comment type="similarity">
    <text evidence="1">Belongs to the PI3/PI4-kinase family.</text>
</comment>
<dbReference type="SMART" id="SM00143">
    <property type="entry name" value="PI3K_p85B"/>
    <property type="match status" value="1"/>
</dbReference>
<evidence type="ECO:0000256" key="1">
    <source>
        <dbReference type="PROSITE-ProRule" id="PRU00877"/>
    </source>
</evidence>
<sequence>MCFNFMMPPAMADSLDIWSVDSQIVSDGSIRVDFLLPTGIYIQLDVPREAPISYIKQMLWKQVCDYPMFNLLMEIDSYMFACVNQTAVYEELEDETRRLCDVRPFLPVLKLVTRSCDPGEKLDSKIGVLIGKVVGPPGCAMWDATSAWLDERCHVHTQDPNQRNPGLQKRSAHLTTWLQGRPI</sequence>
<name>A0A9L0SDY8_HORSE</name>
<evidence type="ECO:0000313" key="4">
    <source>
        <dbReference type="Proteomes" id="UP000002281"/>
    </source>
</evidence>
<dbReference type="Pfam" id="PF02192">
    <property type="entry name" value="PI3K_p85B"/>
    <property type="match status" value="1"/>
</dbReference>
<evidence type="ECO:0000259" key="2">
    <source>
        <dbReference type="PROSITE" id="PS51544"/>
    </source>
</evidence>